<evidence type="ECO:0000256" key="1">
    <source>
        <dbReference type="ARBA" id="ARBA00004173"/>
    </source>
</evidence>
<comment type="catalytic activity">
    <reaction evidence="13">
        <text>tRNA(Val) + L-valine + ATP = L-valyl-tRNA(Val) + AMP + diphosphate</text>
        <dbReference type="Rhea" id="RHEA:10704"/>
        <dbReference type="Rhea" id="RHEA-COMP:9672"/>
        <dbReference type="Rhea" id="RHEA-COMP:9708"/>
        <dbReference type="ChEBI" id="CHEBI:30616"/>
        <dbReference type="ChEBI" id="CHEBI:33019"/>
        <dbReference type="ChEBI" id="CHEBI:57762"/>
        <dbReference type="ChEBI" id="CHEBI:78442"/>
        <dbReference type="ChEBI" id="CHEBI:78537"/>
        <dbReference type="ChEBI" id="CHEBI:456215"/>
        <dbReference type="EC" id="6.1.1.9"/>
    </reaction>
</comment>
<dbReference type="Gene3D" id="1.10.730.10">
    <property type="entry name" value="Isoleucyl-tRNA Synthetase, Domain 1"/>
    <property type="match status" value="1"/>
</dbReference>
<evidence type="ECO:0000256" key="10">
    <source>
        <dbReference type="ARBA" id="ARBA00023146"/>
    </source>
</evidence>
<evidence type="ECO:0000256" key="15">
    <source>
        <dbReference type="SAM" id="Coils"/>
    </source>
</evidence>
<keyword evidence="9 14" id="KW-0648">Protein biosynthesis</keyword>
<feature type="domain" description="Methionyl/Valyl/Leucyl/Isoleucyl-tRNA synthetase anticodon-binding" evidence="17">
    <location>
        <begin position="723"/>
        <end position="870"/>
    </location>
</feature>
<feature type="coiled-coil region" evidence="15">
    <location>
        <begin position="933"/>
        <end position="1001"/>
    </location>
</feature>
<dbReference type="EC" id="6.1.1.9" evidence="4"/>
<evidence type="ECO:0000256" key="12">
    <source>
        <dbReference type="ARBA" id="ARBA00040837"/>
    </source>
</evidence>
<gene>
    <name evidence="18" type="ORF">KASA_0Q03762G</name>
</gene>
<evidence type="ECO:0000256" key="9">
    <source>
        <dbReference type="ARBA" id="ARBA00022917"/>
    </source>
</evidence>
<dbReference type="EMBL" id="FXLY01000002">
    <property type="protein sequence ID" value="SMN17980.1"/>
    <property type="molecule type" value="Genomic_DNA"/>
</dbReference>
<dbReference type="InterPro" id="IPR002303">
    <property type="entry name" value="Valyl-tRNA_ligase"/>
</dbReference>
<dbReference type="FunFam" id="3.40.50.620:FF:000078">
    <property type="entry name" value="Valine--tRNA ligase, mitochondrial"/>
    <property type="match status" value="1"/>
</dbReference>
<dbReference type="FunFam" id="1.10.730.10:FF:000009">
    <property type="entry name" value="Valine--tRNA ligase, mitochondrial"/>
    <property type="match status" value="1"/>
</dbReference>
<dbReference type="GO" id="GO:0005524">
    <property type="term" value="F:ATP binding"/>
    <property type="evidence" value="ECO:0007669"/>
    <property type="project" value="UniProtKB-KW"/>
</dbReference>
<evidence type="ECO:0000256" key="11">
    <source>
        <dbReference type="ARBA" id="ARBA00029936"/>
    </source>
</evidence>
<dbReference type="SUPFAM" id="SSF47323">
    <property type="entry name" value="Anticodon-binding domain of a subclass of class I aminoacyl-tRNA synthetases"/>
    <property type="match status" value="1"/>
</dbReference>
<dbReference type="InterPro" id="IPR001412">
    <property type="entry name" value="aa-tRNA-synth_I_CS"/>
</dbReference>
<dbReference type="GO" id="GO:0006438">
    <property type="term" value="P:valyl-tRNA aminoacylation"/>
    <property type="evidence" value="ECO:0007669"/>
    <property type="project" value="InterPro"/>
</dbReference>
<feature type="domain" description="Aminoacyl-tRNA synthetase class Ia" evidence="16">
    <location>
        <begin position="48"/>
        <end position="676"/>
    </location>
</feature>
<keyword evidence="19" id="KW-1185">Reference proteome</keyword>
<evidence type="ECO:0000313" key="18">
    <source>
        <dbReference type="EMBL" id="SMN17980.1"/>
    </source>
</evidence>
<dbReference type="InterPro" id="IPR009008">
    <property type="entry name" value="Val/Leu/Ile-tRNA-synth_edit"/>
</dbReference>
<dbReference type="HAMAP" id="MF_02004">
    <property type="entry name" value="Val_tRNA_synth_type1"/>
    <property type="match status" value="1"/>
</dbReference>
<dbReference type="GO" id="GO:0004832">
    <property type="term" value="F:valine-tRNA ligase activity"/>
    <property type="evidence" value="ECO:0007669"/>
    <property type="project" value="UniProtKB-EC"/>
</dbReference>
<name>A0A1X7QXR5_9SACH</name>
<dbReference type="SUPFAM" id="SSF50677">
    <property type="entry name" value="ValRS/IleRS/LeuRS editing domain"/>
    <property type="match status" value="1"/>
</dbReference>
<dbReference type="PANTHER" id="PTHR11946:SF109">
    <property type="entry name" value="VALINE--TRNA LIGASE"/>
    <property type="match status" value="1"/>
</dbReference>
<comment type="similarity">
    <text evidence="3 14">Belongs to the class-I aminoacyl-tRNA synthetase family.</text>
</comment>
<dbReference type="PROSITE" id="PS00178">
    <property type="entry name" value="AA_TRNA_LIGASE_I"/>
    <property type="match status" value="1"/>
</dbReference>
<dbReference type="InterPro" id="IPR002300">
    <property type="entry name" value="aa-tRNA-synth_Ia"/>
</dbReference>
<dbReference type="InterPro" id="IPR009080">
    <property type="entry name" value="tRNAsynth_Ia_anticodon-bd"/>
</dbReference>
<dbReference type="GO" id="GO:0005829">
    <property type="term" value="C:cytosol"/>
    <property type="evidence" value="ECO:0007669"/>
    <property type="project" value="TreeGrafter"/>
</dbReference>
<dbReference type="InterPro" id="IPR014729">
    <property type="entry name" value="Rossmann-like_a/b/a_fold"/>
</dbReference>
<evidence type="ECO:0000256" key="4">
    <source>
        <dbReference type="ARBA" id="ARBA00013169"/>
    </source>
</evidence>
<dbReference type="GO" id="GO:0005739">
    <property type="term" value="C:mitochondrion"/>
    <property type="evidence" value="ECO:0007669"/>
    <property type="project" value="UniProtKB-SubCell"/>
</dbReference>
<dbReference type="GO" id="GO:0002161">
    <property type="term" value="F:aminoacyl-tRNA deacylase activity"/>
    <property type="evidence" value="ECO:0007669"/>
    <property type="project" value="InterPro"/>
</dbReference>
<dbReference type="Proteomes" id="UP000196158">
    <property type="component" value="Unassembled WGS sequence"/>
</dbReference>
<dbReference type="FunFam" id="3.40.50.620:FF:000020">
    <property type="entry name" value="Valine--tRNA ligase, mitochondrial"/>
    <property type="match status" value="1"/>
</dbReference>
<evidence type="ECO:0000259" key="17">
    <source>
        <dbReference type="Pfam" id="PF08264"/>
    </source>
</evidence>
<dbReference type="FunFam" id="3.90.740.10:FF:000005">
    <property type="entry name" value="Valine--tRNA ligase, mitochondrial"/>
    <property type="match status" value="1"/>
</dbReference>
<protein>
    <recommendedName>
        <fullName evidence="12">Valine--tRNA ligase, mitochondrial</fullName>
        <ecNumber evidence="4">6.1.1.9</ecNumber>
    </recommendedName>
    <alternativeName>
        <fullName evidence="11">Valyl-tRNA synthetase</fullName>
    </alternativeName>
</protein>
<dbReference type="PANTHER" id="PTHR11946">
    <property type="entry name" value="VALYL-TRNA SYNTHETASES"/>
    <property type="match status" value="1"/>
</dbReference>
<dbReference type="NCBIfam" id="TIGR00422">
    <property type="entry name" value="valS"/>
    <property type="match status" value="1"/>
</dbReference>
<dbReference type="STRING" id="1789683.A0A1X7QXR5"/>
<evidence type="ECO:0000256" key="5">
    <source>
        <dbReference type="ARBA" id="ARBA00022490"/>
    </source>
</evidence>
<dbReference type="OrthoDB" id="629407at2759"/>
<comment type="subcellular location">
    <subcellularLocation>
        <location evidence="2">Cytoplasm</location>
    </subcellularLocation>
    <subcellularLocation>
        <location evidence="1">Mitochondrion</location>
    </subcellularLocation>
</comment>
<dbReference type="Pfam" id="PF00133">
    <property type="entry name" value="tRNA-synt_1"/>
    <property type="match status" value="1"/>
</dbReference>
<dbReference type="Pfam" id="PF08264">
    <property type="entry name" value="Anticodon_1"/>
    <property type="match status" value="1"/>
</dbReference>
<reference evidence="18 19" key="1">
    <citation type="submission" date="2017-04" db="EMBL/GenBank/DDBJ databases">
        <authorList>
            <person name="Afonso C.L."/>
            <person name="Miller P.J."/>
            <person name="Scott M.A."/>
            <person name="Spackman E."/>
            <person name="Goraichik I."/>
            <person name="Dimitrov K.M."/>
            <person name="Suarez D.L."/>
            <person name="Swayne D.E."/>
        </authorList>
    </citation>
    <scope>NUCLEOTIDE SEQUENCE [LARGE SCALE GENOMIC DNA]</scope>
</reference>
<dbReference type="SUPFAM" id="SSF52374">
    <property type="entry name" value="Nucleotidylyl transferase"/>
    <property type="match status" value="1"/>
</dbReference>
<evidence type="ECO:0000256" key="7">
    <source>
        <dbReference type="ARBA" id="ARBA00022741"/>
    </source>
</evidence>
<evidence type="ECO:0000256" key="8">
    <source>
        <dbReference type="ARBA" id="ARBA00022840"/>
    </source>
</evidence>
<evidence type="ECO:0000313" key="19">
    <source>
        <dbReference type="Proteomes" id="UP000196158"/>
    </source>
</evidence>
<keyword evidence="15" id="KW-0175">Coiled coil</keyword>
<evidence type="ECO:0000256" key="14">
    <source>
        <dbReference type="RuleBase" id="RU363035"/>
    </source>
</evidence>
<evidence type="ECO:0000256" key="2">
    <source>
        <dbReference type="ARBA" id="ARBA00004496"/>
    </source>
</evidence>
<keyword evidence="6 14" id="KW-0436">Ligase</keyword>
<dbReference type="InterPro" id="IPR013155">
    <property type="entry name" value="M/V/L/I-tRNA-synth_anticd-bd"/>
</dbReference>
<dbReference type="PRINTS" id="PR00986">
    <property type="entry name" value="TRNASYNTHVAL"/>
</dbReference>
<dbReference type="AlphaFoldDB" id="A0A1X7QXR5"/>
<dbReference type="Gene3D" id="3.90.740.10">
    <property type="entry name" value="Valyl/Leucyl/Isoleucyl-tRNA synthetase, editing domain"/>
    <property type="match status" value="2"/>
</dbReference>
<sequence length="1002" mass="115128">MLKVNICFRKRTRFPGSYKGCRSLHVTKLLSSVEKFSSYDPVAVEKDWYKVWEKDGIFTPDLSKDIDPSNVFCIPAPPPNVTGALHIGHALTISLQDSLIRYNRMLGKTVLFLPGFDHAGIATQSIVEKQLYKKEHKTRYDYGREQFIDQVWDWKNVYHARIKDQIKKMGGSYDWSREAFTLDPKLSDAVTEAFVRLHDEGIIYRDSKLINWCVKLNTAISNLEVENKEIQGKTLIKVPNYDKPVTFGVITSIAYEVVNADGTTTGEKLIISTTRPETIFGDTAIAVHPDDIRYKHLHEKYVKHPLLDKTIPIIQDKDAVDMEFGTGAVKITPAHDLNDYNCGKRHNLPFVNIFTDDGFLNENCGDNWKGIRRFDARNKVIQVLKEKCLLVGEKEHSMTIPICSRSGDIIEPLLKPQWWVSQETMAKEAIKVVRDNKIKIQPTHSREEYFRWLQKIDDWCISRQLWWGHRCPVYFINVEGISNPKMRSDNKYWVAGRNIEEAKEKALRRFPNSIFELEQDTDVLDTWFSSALWPFSTLGWPKKTKDIDTFYPVSLLETGWDILFFWVARMIIMGVKLTGSVPFQEVFCHPLVRDAQGRKMSKSLGNVVDPVDVINGASLQSLQEKLVNGNLDQREIRIATKGLKVSYPNGIPQCGTDALRFALCSYTSNDSSNDINLDIKKVETYRKFCNKMYQATNFALLKVTSESLITTRKIVNEHQSINEKYILSKMNETSKKVAIAFESRHFMNVTDSIYQFWYQICDHYIEFFKFISKTGSVEEIRSAEMTLITVLDNALRMIHPMMPFISEQLWQKLPIVKDTKSICLAPYPVYDQKISNALDEPAKMFGQVLDVISESRGILNQYNILKNGKIFIEINDLKLKTIVEKESNYIKSSVKMSIDPLVITDKKEDIPEGCVSKSVNSLISIHLLVKGQIKDIKGDIEKLQKKIVKLNKKYQAFLSIVNNENYAKASTTVRDSNNKAIKDLLTQIETFQMTVNNLHKEL</sequence>
<keyword evidence="8 14" id="KW-0067">ATP-binding</keyword>
<keyword evidence="10 14" id="KW-0030">Aminoacyl-tRNA synthetase</keyword>
<evidence type="ECO:0000256" key="3">
    <source>
        <dbReference type="ARBA" id="ARBA00005594"/>
    </source>
</evidence>
<dbReference type="CDD" id="cd07962">
    <property type="entry name" value="Anticodon_Ia_Val"/>
    <property type="match status" value="1"/>
</dbReference>
<evidence type="ECO:0000259" key="16">
    <source>
        <dbReference type="Pfam" id="PF00133"/>
    </source>
</evidence>
<dbReference type="InterPro" id="IPR033705">
    <property type="entry name" value="Anticodon_Ia_Val"/>
</dbReference>
<evidence type="ECO:0000256" key="13">
    <source>
        <dbReference type="ARBA" id="ARBA00047552"/>
    </source>
</evidence>
<dbReference type="CDD" id="cd00817">
    <property type="entry name" value="ValRS_core"/>
    <property type="match status" value="1"/>
</dbReference>
<proteinExistence type="inferred from homology"/>
<keyword evidence="7 14" id="KW-0547">Nucleotide-binding</keyword>
<keyword evidence="5" id="KW-0963">Cytoplasm</keyword>
<dbReference type="Gene3D" id="3.40.50.620">
    <property type="entry name" value="HUPs"/>
    <property type="match status" value="2"/>
</dbReference>
<evidence type="ECO:0000256" key="6">
    <source>
        <dbReference type="ARBA" id="ARBA00022598"/>
    </source>
</evidence>
<dbReference type="NCBIfam" id="NF004349">
    <property type="entry name" value="PRK05729.1"/>
    <property type="match status" value="1"/>
</dbReference>
<accession>A0A1X7QXR5</accession>
<organism evidence="18 19">
    <name type="scientific">Maudiozyma saulgeensis</name>
    <dbReference type="NCBI Taxonomy" id="1789683"/>
    <lineage>
        <taxon>Eukaryota</taxon>
        <taxon>Fungi</taxon>
        <taxon>Dikarya</taxon>
        <taxon>Ascomycota</taxon>
        <taxon>Saccharomycotina</taxon>
        <taxon>Saccharomycetes</taxon>
        <taxon>Saccharomycetales</taxon>
        <taxon>Saccharomycetaceae</taxon>
        <taxon>Maudiozyma</taxon>
    </lineage>
</organism>